<protein>
    <submittedName>
        <fullName evidence="2">Uncharacterized protein</fullName>
    </submittedName>
</protein>
<evidence type="ECO:0000256" key="1">
    <source>
        <dbReference type="SAM" id="MobiDB-lite"/>
    </source>
</evidence>
<name>A0A0D7BII5_9AGAR</name>
<feature type="region of interest" description="Disordered" evidence="1">
    <location>
        <begin position="272"/>
        <end position="302"/>
    </location>
</feature>
<proteinExistence type="predicted"/>
<feature type="compositionally biased region" description="Polar residues" evidence="1">
    <location>
        <begin position="108"/>
        <end position="117"/>
    </location>
</feature>
<dbReference type="AlphaFoldDB" id="A0A0D7BII5"/>
<keyword evidence="3" id="KW-1185">Reference proteome</keyword>
<reference evidence="2 3" key="1">
    <citation type="journal article" date="2015" name="Fungal Genet. Biol.">
        <title>Evolution of novel wood decay mechanisms in Agaricales revealed by the genome sequences of Fistulina hepatica and Cylindrobasidium torrendii.</title>
        <authorList>
            <person name="Floudas D."/>
            <person name="Held B.W."/>
            <person name="Riley R."/>
            <person name="Nagy L.G."/>
            <person name="Koehler G."/>
            <person name="Ransdell A.S."/>
            <person name="Younus H."/>
            <person name="Chow J."/>
            <person name="Chiniquy J."/>
            <person name="Lipzen A."/>
            <person name="Tritt A."/>
            <person name="Sun H."/>
            <person name="Haridas S."/>
            <person name="LaButti K."/>
            <person name="Ohm R.A."/>
            <person name="Kues U."/>
            <person name="Blanchette R.A."/>
            <person name="Grigoriev I.V."/>
            <person name="Minto R.E."/>
            <person name="Hibbett D.S."/>
        </authorList>
    </citation>
    <scope>NUCLEOTIDE SEQUENCE [LARGE SCALE GENOMIC DNA]</scope>
    <source>
        <strain evidence="2 3">FP15055 ss-10</strain>
    </source>
</reference>
<dbReference type="Proteomes" id="UP000054007">
    <property type="component" value="Unassembled WGS sequence"/>
</dbReference>
<accession>A0A0D7BII5</accession>
<evidence type="ECO:0000313" key="3">
    <source>
        <dbReference type="Proteomes" id="UP000054007"/>
    </source>
</evidence>
<feature type="region of interest" description="Disordered" evidence="1">
    <location>
        <begin position="85"/>
        <end position="133"/>
    </location>
</feature>
<evidence type="ECO:0000313" key="2">
    <source>
        <dbReference type="EMBL" id="KIY69466.1"/>
    </source>
</evidence>
<gene>
    <name evidence="2" type="ORF">CYLTODRAFT_442625</name>
</gene>
<dbReference type="EMBL" id="KN880483">
    <property type="protein sequence ID" value="KIY69466.1"/>
    <property type="molecule type" value="Genomic_DNA"/>
</dbReference>
<sequence length="338" mass="37614">MPKVNKNSNEDVVVAVAPKDWTAAMLEGLSIKAVLKLVGEKAGPTEQLVLKKSAKRRGKASKRFALKVVKRMQKKYVESPTIPTIAPIASSSSNGKRTRSPESLEVATASTSASQDGHPSCPEESQETAPHASATIKAEDVEYIDLTVHESAGSAIVTEIEEEVKVEAEVKVTIKTEDGADAEEVEYIDLTTEIDAAPADRRNPEIYYFAGFHEPVQNMYVPRGLAHFLQFGMDHRYTVDDFEEAMFDEALFDYEEFDAQPKAPWISVTPLGRRRREHDREDDNEGVLRGAPRPRLAQLGPSAVRRTADWASMPSFPICRDREDDEGARRGAPRARWY</sequence>
<feature type="region of interest" description="Disordered" evidence="1">
    <location>
        <begin position="316"/>
        <end position="338"/>
    </location>
</feature>
<organism evidence="2 3">
    <name type="scientific">Cylindrobasidium torrendii FP15055 ss-10</name>
    <dbReference type="NCBI Taxonomy" id="1314674"/>
    <lineage>
        <taxon>Eukaryota</taxon>
        <taxon>Fungi</taxon>
        <taxon>Dikarya</taxon>
        <taxon>Basidiomycota</taxon>
        <taxon>Agaricomycotina</taxon>
        <taxon>Agaricomycetes</taxon>
        <taxon>Agaricomycetidae</taxon>
        <taxon>Agaricales</taxon>
        <taxon>Marasmiineae</taxon>
        <taxon>Physalacriaceae</taxon>
        <taxon>Cylindrobasidium</taxon>
    </lineage>
</organism>